<accession>A0A448X1M4</accession>
<feature type="compositionally biased region" description="Basic residues" evidence="1">
    <location>
        <begin position="30"/>
        <end position="46"/>
    </location>
</feature>
<sequence length="60" mass="6718">MFFLLGRLAEHVVRGKTSSSSEDERGKASAGRKLKKRPQRRGRREHRQVVGQGESVSGLL</sequence>
<comment type="caution">
    <text evidence="2">The sequence shown here is derived from an EMBL/GenBank/DDBJ whole genome shotgun (WGS) entry which is preliminary data.</text>
</comment>
<dbReference type="Proteomes" id="UP000784294">
    <property type="component" value="Unassembled WGS sequence"/>
</dbReference>
<keyword evidence="3" id="KW-1185">Reference proteome</keyword>
<organism evidence="2 3">
    <name type="scientific">Protopolystoma xenopodis</name>
    <dbReference type="NCBI Taxonomy" id="117903"/>
    <lineage>
        <taxon>Eukaryota</taxon>
        <taxon>Metazoa</taxon>
        <taxon>Spiralia</taxon>
        <taxon>Lophotrochozoa</taxon>
        <taxon>Platyhelminthes</taxon>
        <taxon>Monogenea</taxon>
        <taxon>Polyopisthocotylea</taxon>
        <taxon>Polystomatidea</taxon>
        <taxon>Polystomatidae</taxon>
        <taxon>Protopolystoma</taxon>
    </lineage>
</organism>
<feature type="region of interest" description="Disordered" evidence="1">
    <location>
        <begin position="14"/>
        <end position="60"/>
    </location>
</feature>
<reference evidence="2" key="1">
    <citation type="submission" date="2018-11" db="EMBL/GenBank/DDBJ databases">
        <authorList>
            <consortium name="Pathogen Informatics"/>
        </authorList>
    </citation>
    <scope>NUCLEOTIDE SEQUENCE</scope>
</reference>
<evidence type="ECO:0000256" key="1">
    <source>
        <dbReference type="SAM" id="MobiDB-lite"/>
    </source>
</evidence>
<proteinExistence type="predicted"/>
<protein>
    <submittedName>
        <fullName evidence="2">Uncharacterized protein</fullName>
    </submittedName>
</protein>
<evidence type="ECO:0000313" key="2">
    <source>
        <dbReference type="EMBL" id="VEL25731.1"/>
    </source>
</evidence>
<name>A0A448X1M4_9PLAT</name>
<dbReference type="AlphaFoldDB" id="A0A448X1M4"/>
<evidence type="ECO:0000313" key="3">
    <source>
        <dbReference type="Proteomes" id="UP000784294"/>
    </source>
</evidence>
<dbReference type="EMBL" id="CAAALY010075934">
    <property type="protein sequence ID" value="VEL25731.1"/>
    <property type="molecule type" value="Genomic_DNA"/>
</dbReference>
<gene>
    <name evidence="2" type="ORF">PXEA_LOCUS19171</name>
</gene>